<comment type="caution">
    <text evidence="3">The sequence shown here is derived from an EMBL/GenBank/DDBJ whole genome shotgun (WGS) entry which is preliminary data.</text>
</comment>
<dbReference type="GO" id="GO:0009055">
    <property type="term" value="F:electron transfer activity"/>
    <property type="evidence" value="ECO:0007669"/>
    <property type="project" value="TreeGrafter"/>
</dbReference>
<dbReference type="InterPro" id="IPR029039">
    <property type="entry name" value="Flavoprotein-like_sf"/>
</dbReference>
<proteinExistence type="predicted"/>
<dbReference type="PANTHER" id="PTHR47307">
    <property type="entry name" value="GLUTATHIONE-REGULATED POTASSIUM-EFFLUX SYSTEM ANCILLARY PROTEIN KEFG"/>
    <property type="match status" value="1"/>
</dbReference>
<feature type="domain" description="Flavodoxin-like fold" evidence="2">
    <location>
        <begin position="2"/>
        <end position="173"/>
    </location>
</feature>
<dbReference type="InterPro" id="IPR003680">
    <property type="entry name" value="Flavodoxin_fold"/>
</dbReference>
<dbReference type="STRING" id="573983.B0681_08480"/>
<dbReference type="PANTHER" id="PTHR47307:SF1">
    <property type="entry name" value="GLUTATHIONE-REGULATED POTASSIUM-EFFLUX SYSTEM ANCILLARY PROTEIN KEFG"/>
    <property type="match status" value="1"/>
</dbReference>
<dbReference type="SUPFAM" id="SSF52218">
    <property type="entry name" value="Flavoproteins"/>
    <property type="match status" value="1"/>
</dbReference>
<protein>
    <submittedName>
        <fullName evidence="3">NAD(P)H dehydrogenase</fullName>
    </submittedName>
</protein>
<dbReference type="Pfam" id="PF02525">
    <property type="entry name" value="Flavodoxin_2"/>
    <property type="match status" value="1"/>
</dbReference>
<dbReference type="Proteomes" id="UP000190683">
    <property type="component" value="Unassembled WGS sequence"/>
</dbReference>
<reference evidence="3 4" key="1">
    <citation type="submission" date="2017-02" db="EMBL/GenBank/DDBJ databases">
        <title>Draft genome sequence of Moraxella porci CCUG 54912T type strain.</title>
        <authorList>
            <person name="Salva-Serra F."/>
            <person name="Engstrom-Jakobsson H."/>
            <person name="Thorell K."/>
            <person name="Jaen-Luchoro D."/>
            <person name="Gonzales-Siles L."/>
            <person name="Karlsson R."/>
            <person name="Yazdan S."/>
            <person name="Boulund F."/>
            <person name="Johnning A."/>
            <person name="Engstrand L."/>
            <person name="Kristiansson E."/>
            <person name="Moore E."/>
        </authorList>
    </citation>
    <scope>NUCLEOTIDE SEQUENCE [LARGE SCALE GENOMIC DNA]</scope>
    <source>
        <strain evidence="3 4">CCUG 54912</strain>
    </source>
</reference>
<dbReference type="GO" id="GO:0010181">
    <property type="term" value="F:FMN binding"/>
    <property type="evidence" value="ECO:0007669"/>
    <property type="project" value="TreeGrafter"/>
</dbReference>
<name>A0A1T0CNT3_9GAMM</name>
<keyword evidence="1" id="KW-0560">Oxidoreductase</keyword>
<dbReference type="InterPro" id="IPR046980">
    <property type="entry name" value="KefG/KefF"/>
</dbReference>
<dbReference type="GO" id="GO:0003955">
    <property type="term" value="F:NAD(P)H dehydrogenase (quinone) activity"/>
    <property type="evidence" value="ECO:0007669"/>
    <property type="project" value="TreeGrafter"/>
</dbReference>
<evidence type="ECO:0000259" key="2">
    <source>
        <dbReference type="Pfam" id="PF02525"/>
    </source>
</evidence>
<sequence>MSKILVISAHQDLNQSVSNQLILQELENHFGDKISVRRLSDLYPDFKIDVPAEQNALVQADVVLFQYPTFWFNTPAILKKWLDDVWLYGFAYGEGGDKLHGKKLLVSTSTGSPEGVYNGEIVAKIEDLVKPVKHLALYSGFEWQGVYPLYGALYIAGVHNDEHLAQLQNNAKAHAKTLIEKLESLV</sequence>
<gene>
    <name evidence="3" type="ORF">B0681_08480</name>
</gene>
<organism evidence="3 4">
    <name type="scientific">Moraxella porci DSM 25326</name>
    <dbReference type="NCBI Taxonomy" id="573983"/>
    <lineage>
        <taxon>Bacteria</taxon>
        <taxon>Pseudomonadati</taxon>
        <taxon>Pseudomonadota</taxon>
        <taxon>Gammaproteobacteria</taxon>
        <taxon>Moraxellales</taxon>
        <taxon>Moraxellaceae</taxon>
        <taxon>Moraxella</taxon>
    </lineage>
</organism>
<evidence type="ECO:0000256" key="1">
    <source>
        <dbReference type="ARBA" id="ARBA00023002"/>
    </source>
</evidence>
<evidence type="ECO:0000313" key="3">
    <source>
        <dbReference type="EMBL" id="OOS23984.1"/>
    </source>
</evidence>
<dbReference type="AlphaFoldDB" id="A0A1T0CNT3"/>
<keyword evidence="4" id="KW-1185">Reference proteome</keyword>
<accession>A0A1T0CNT3</accession>
<dbReference type="EMBL" id="MUYV01000011">
    <property type="protein sequence ID" value="OOS23984.1"/>
    <property type="molecule type" value="Genomic_DNA"/>
</dbReference>
<evidence type="ECO:0000313" key="4">
    <source>
        <dbReference type="Proteomes" id="UP000190683"/>
    </source>
</evidence>
<dbReference type="Gene3D" id="3.40.50.360">
    <property type="match status" value="1"/>
</dbReference>